<dbReference type="EMBL" id="DRDR01000069">
    <property type="protein sequence ID" value="HDL60119.1"/>
    <property type="molecule type" value="Genomic_DNA"/>
</dbReference>
<name>A0A7V0LUC8_UNCW3</name>
<reference evidence="1" key="1">
    <citation type="journal article" date="2020" name="mSystems">
        <title>Genome- and Community-Level Interaction Insights into Carbon Utilization and Element Cycling Functions of Hydrothermarchaeota in Hydrothermal Sediment.</title>
        <authorList>
            <person name="Zhou Z."/>
            <person name="Liu Y."/>
            <person name="Xu W."/>
            <person name="Pan J."/>
            <person name="Luo Z.H."/>
            <person name="Li M."/>
        </authorList>
    </citation>
    <scope>NUCLEOTIDE SEQUENCE [LARGE SCALE GENOMIC DNA]</scope>
    <source>
        <strain evidence="1">HyVt-28</strain>
    </source>
</reference>
<organism evidence="1">
    <name type="scientific">candidate division WOR-3 bacterium</name>
    <dbReference type="NCBI Taxonomy" id="2052148"/>
    <lineage>
        <taxon>Bacteria</taxon>
        <taxon>Bacteria division WOR-3</taxon>
    </lineage>
</organism>
<accession>A0A7V0LUC8</accession>
<protein>
    <submittedName>
        <fullName evidence="1">Uncharacterized protein</fullName>
    </submittedName>
</protein>
<evidence type="ECO:0000313" key="1">
    <source>
        <dbReference type="EMBL" id="HDL60119.1"/>
    </source>
</evidence>
<gene>
    <name evidence="1" type="ORF">ENH14_01550</name>
</gene>
<dbReference type="AlphaFoldDB" id="A0A7V0LUC8"/>
<sequence length="87" mass="9727">MSSNDIQPRAYINKQTDLNKVSYTGEIISGEIVWKGTPDYKDAFEEICIILDEVITKLLGKPHIITGINIERDVDDTSEKSASGRID</sequence>
<proteinExistence type="predicted"/>
<dbReference type="Proteomes" id="UP000886381">
    <property type="component" value="Unassembled WGS sequence"/>
</dbReference>
<comment type="caution">
    <text evidence="1">The sequence shown here is derived from an EMBL/GenBank/DDBJ whole genome shotgun (WGS) entry which is preliminary data.</text>
</comment>